<protein>
    <submittedName>
        <fullName evidence="1">Uncharacterized protein</fullName>
    </submittedName>
</protein>
<proteinExistence type="predicted"/>
<organism evidence="1 2">
    <name type="scientific">Clostridium botulinum</name>
    <dbReference type="NCBI Taxonomy" id="1491"/>
    <lineage>
        <taxon>Bacteria</taxon>
        <taxon>Bacillati</taxon>
        <taxon>Bacillota</taxon>
        <taxon>Clostridia</taxon>
        <taxon>Eubacteriales</taxon>
        <taxon>Clostridiaceae</taxon>
        <taxon>Clostridium</taxon>
    </lineage>
</organism>
<name>A0ABD7CF78_CLOBO</name>
<accession>A0ABD7CF78</accession>
<dbReference type="Proteomes" id="UP000663464">
    <property type="component" value="Chromosome"/>
</dbReference>
<evidence type="ECO:0000313" key="1">
    <source>
        <dbReference type="EMBL" id="QRI51990.1"/>
    </source>
</evidence>
<gene>
    <name evidence="1" type="ORF">JQS73_11035</name>
</gene>
<sequence length="113" mass="13545">MSDKVYGIEIFTEQTNAWNEDIKPILLKDYLNYYEMNDKAVISIHNDITNNRLFCDRVDYLNVDRKTGYMSPLSLCEIAYFLEPDDLYIRLNEEVENKIIQYYADYGAKRYEE</sequence>
<evidence type="ECO:0000313" key="2">
    <source>
        <dbReference type="Proteomes" id="UP000663464"/>
    </source>
</evidence>
<dbReference type="AlphaFoldDB" id="A0ABD7CF78"/>
<dbReference type="EMBL" id="CP069280">
    <property type="protein sequence ID" value="QRI51990.1"/>
    <property type="molecule type" value="Genomic_DNA"/>
</dbReference>
<reference evidence="1 2" key="1">
    <citation type="journal article" date="2014" name="J. Infect. Dis.">
        <title>Molecular characterization of a novel botulinum neurotoxin type H gene.</title>
        <authorList>
            <person name="Dover N."/>
            <person name="Barash J.R."/>
            <person name="Hill K.K."/>
            <person name="Xie G."/>
            <person name="Arnon S.S."/>
        </authorList>
    </citation>
    <scope>NUCLEOTIDE SEQUENCE [LARGE SCALE GENOMIC DNA]</scope>
    <source>
        <strain evidence="1 2">IBCA10-7060</strain>
    </source>
</reference>
<dbReference type="RefSeq" id="WP_047402769.1">
    <property type="nucleotide sequence ID" value="NZ_CP069280.1"/>
</dbReference>